<protein>
    <recommendedName>
        <fullName evidence="5">Mechanosensitive ion channel MscS porin domain-containing protein</fullName>
    </recommendedName>
</protein>
<comment type="caution">
    <text evidence="3">The sequence shown here is derived from an EMBL/GenBank/DDBJ whole genome shotgun (WGS) entry which is preliminary data.</text>
</comment>
<organism evidence="3 4">
    <name type="scientific">Blastopirellula marina</name>
    <dbReference type="NCBI Taxonomy" id="124"/>
    <lineage>
        <taxon>Bacteria</taxon>
        <taxon>Pseudomonadati</taxon>
        <taxon>Planctomycetota</taxon>
        <taxon>Planctomycetia</taxon>
        <taxon>Pirellulales</taxon>
        <taxon>Pirellulaceae</taxon>
        <taxon>Blastopirellula</taxon>
    </lineage>
</organism>
<feature type="signal peptide" evidence="2">
    <location>
        <begin position="1"/>
        <end position="26"/>
    </location>
</feature>
<evidence type="ECO:0008006" key="5">
    <source>
        <dbReference type="Google" id="ProtNLM"/>
    </source>
</evidence>
<dbReference type="Proteomes" id="UP000238322">
    <property type="component" value="Unassembled WGS sequence"/>
</dbReference>
<feature type="chain" id="PRO_5015529198" description="Mechanosensitive ion channel MscS porin domain-containing protein" evidence="2">
    <location>
        <begin position="27"/>
        <end position="278"/>
    </location>
</feature>
<reference evidence="3 4" key="1">
    <citation type="submission" date="2018-02" db="EMBL/GenBank/DDBJ databases">
        <title>Comparative genomes isolates from brazilian mangrove.</title>
        <authorList>
            <person name="Araujo J.E."/>
            <person name="Taketani R.G."/>
            <person name="Silva M.C.P."/>
            <person name="Loureco M.V."/>
            <person name="Andreote F.D."/>
        </authorList>
    </citation>
    <scope>NUCLEOTIDE SEQUENCE [LARGE SCALE GENOMIC DNA]</scope>
    <source>
        <strain evidence="3 4">Hex-1 MGV</strain>
    </source>
</reference>
<name>A0A2S8FQ66_9BACT</name>
<proteinExistence type="predicted"/>
<keyword evidence="2" id="KW-0732">Signal</keyword>
<evidence type="ECO:0000256" key="1">
    <source>
        <dbReference type="SAM" id="Coils"/>
    </source>
</evidence>
<keyword evidence="1" id="KW-0175">Coiled coil</keyword>
<dbReference type="OrthoDB" id="9995202at2"/>
<evidence type="ECO:0000313" key="3">
    <source>
        <dbReference type="EMBL" id="PQO34332.1"/>
    </source>
</evidence>
<accession>A0A2S8FQ66</accession>
<dbReference type="AlphaFoldDB" id="A0A2S8FQ66"/>
<sequence length="278" mass="31450">MFPRRIDVALLAVTLLLPSFAASAFAQQAAEEMSLSELQAERIEVLSQAVEQARTLYQNSTVPYHEVWEAQRTLYEAQLEQSNSKEERVAILEKYVEAAKLDEEIAVQLLEVARGSSRDVSRAKAERLRIEIMLKEIKSQKEVAANADLRQQEILAVHHLQIQEFELTKAEANLRIAKLRSEVTKLHVGEMRLRHDLKEVQLKHAEKLAQQAVQSDLETANYQLEADVAKASLRKAEANSIESEIQIAHEQANVDIAKVEVEVAKEQLESIRKRLADG</sequence>
<feature type="coiled-coil region" evidence="1">
    <location>
        <begin position="219"/>
        <end position="274"/>
    </location>
</feature>
<evidence type="ECO:0000256" key="2">
    <source>
        <dbReference type="SAM" id="SignalP"/>
    </source>
</evidence>
<evidence type="ECO:0000313" key="4">
    <source>
        <dbReference type="Proteomes" id="UP000238322"/>
    </source>
</evidence>
<gene>
    <name evidence="3" type="ORF">C5Y83_12430</name>
</gene>
<dbReference type="EMBL" id="PUHY01000010">
    <property type="protein sequence ID" value="PQO34332.1"/>
    <property type="molecule type" value="Genomic_DNA"/>
</dbReference>
<dbReference type="RefSeq" id="WP_105330062.1">
    <property type="nucleotide sequence ID" value="NZ_PUHY01000010.1"/>
</dbReference>